<gene>
    <name evidence="2" type="ORF">g.31851</name>
</gene>
<evidence type="ECO:0000256" key="1">
    <source>
        <dbReference type="SAM" id="MobiDB-lite"/>
    </source>
</evidence>
<evidence type="ECO:0000313" key="2">
    <source>
        <dbReference type="EMBL" id="JAS21325.1"/>
    </source>
</evidence>
<feature type="compositionally biased region" description="Basic residues" evidence="1">
    <location>
        <begin position="243"/>
        <end position="255"/>
    </location>
</feature>
<dbReference type="EMBL" id="GEDC01015973">
    <property type="protein sequence ID" value="JAS21325.1"/>
    <property type="molecule type" value="Transcribed_RNA"/>
</dbReference>
<dbReference type="AlphaFoldDB" id="A0A1B6D6X8"/>
<organism evidence="2">
    <name type="scientific">Clastoptera arizonana</name>
    <name type="common">Arizona spittle bug</name>
    <dbReference type="NCBI Taxonomy" id="38151"/>
    <lineage>
        <taxon>Eukaryota</taxon>
        <taxon>Metazoa</taxon>
        <taxon>Ecdysozoa</taxon>
        <taxon>Arthropoda</taxon>
        <taxon>Hexapoda</taxon>
        <taxon>Insecta</taxon>
        <taxon>Pterygota</taxon>
        <taxon>Neoptera</taxon>
        <taxon>Paraneoptera</taxon>
        <taxon>Hemiptera</taxon>
        <taxon>Auchenorrhyncha</taxon>
        <taxon>Cercopoidea</taxon>
        <taxon>Clastopteridae</taxon>
        <taxon>Clastoptera</taxon>
    </lineage>
</organism>
<proteinExistence type="predicted"/>
<reference evidence="2" key="1">
    <citation type="submission" date="2015-12" db="EMBL/GenBank/DDBJ databases">
        <title>De novo transcriptome assembly of four potential Pierce s Disease insect vectors from Arizona vineyards.</title>
        <authorList>
            <person name="Tassone E.E."/>
        </authorList>
    </citation>
    <scope>NUCLEOTIDE SEQUENCE</scope>
</reference>
<accession>A0A1B6D6X8</accession>
<feature type="region of interest" description="Disordered" evidence="1">
    <location>
        <begin position="242"/>
        <end position="276"/>
    </location>
</feature>
<name>A0A1B6D6X8_9HEMI</name>
<evidence type="ECO:0008006" key="3">
    <source>
        <dbReference type="Google" id="ProtNLM"/>
    </source>
</evidence>
<protein>
    <recommendedName>
        <fullName evidence="3">C3H1-type domain-containing protein</fullName>
    </recommendedName>
</protein>
<sequence length="422" mass="48896">MLPSKGYFCKITCPYYKSNNCKRYHCHFQHKVKGKDPIPNPSNIIKEIQNIDSTKESGLKNEAQKSPSISYIPTKIEKLKKRHIPIEYIPTSRSYAIAKKNTLDIERSKLCFTGSIENSFSSISYKPTPIISPPIKHHDKWQIDYNYDLISSVNQSVNRNEFSNLNKTIDNLLTKIENVDTHKYLCKKNKIKKQDHPEITSDLPESYYESKDKKSQILDEETFKKSNREDFCSKKFIDEEKHVKRKSKSKKKRSKYCQQKPLHVQSSPINKNSEETNSKYINFERTLSSKHKNLSKQKQKYHSVGIIQTKRRKKILDIKKSIVNRDFKSIDSKNENTSPPQTIVIIDSDDSVDSNEIEKLPEEPAAVLSEGSTLPVPAVKHRIAHIPCTSLIQSNIRRYNIVNPFFVMKNRYSLLGNSEGKK</sequence>